<sequence length="222" mass="24226">MSKSRIFGLILILLGGFIILNNAGVVDIGIGEIISTYWPLILIVAGIYNLLTNPAGRLGGFIVLLIGLFFQLNNLDYIAAAEYISFWPVIFILIGVSLLFDKSNGKEIDREKLNVFNIFSGGDYRIISNNFKGGSSISIFGGADIDLTGADISIDEARLDVFTLFGGADIYVPEDWQVVVKGLPIFGGWDNLTRHNQDIDNSKILSVSCLTIFGGVDIKNKK</sequence>
<comment type="caution">
    <text evidence="4">The sequence shown here is derived from an EMBL/GenBank/DDBJ whole genome shotgun (WGS) entry which is preliminary data.</text>
</comment>
<reference evidence="4" key="1">
    <citation type="submission" date="2020-11" db="EMBL/GenBank/DDBJ databases">
        <title>Halonatronomonas betainensis gen. nov., sp. nov. a novel haloalkaliphilic representative of the family Halanaerobiacae capable of betaine degradation.</title>
        <authorList>
            <person name="Boltyanskaya Y."/>
            <person name="Kevbrin V."/>
            <person name="Detkova E."/>
            <person name="Grouzdev D.S."/>
            <person name="Koziaeva V."/>
            <person name="Zhilina T."/>
        </authorList>
    </citation>
    <scope>NUCLEOTIDE SEQUENCE</scope>
    <source>
        <strain evidence="4">Z-7014</strain>
    </source>
</reference>
<protein>
    <recommendedName>
        <fullName evidence="6">Cell wall-active antibiotics response LiaF-like C-terminal domain-containing protein</fullName>
    </recommendedName>
</protein>
<name>A0A931F6W3_9FIRM</name>
<feature type="transmembrane region" description="Helical" evidence="1">
    <location>
        <begin position="58"/>
        <end position="74"/>
    </location>
</feature>
<evidence type="ECO:0000259" key="2">
    <source>
        <dbReference type="Pfam" id="PF09922"/>
    </source>
</evidence>
<dbReference type="PANTHER" id="PTHR40763">
    <property type="entry name" value="MEMBRANE PROTEIN-RELATED"/>
    <property type="match status" value="1"/>
</dbReference>
<dbReference type="Pfam" id="PF09922">
    <property type="entry name" value="LiaF-like_C"/>
    <property type="match status" value="1"/>
</dbReference>
<evidence type="ECO:0000313" key="5">
    <source>
        <dbReference type="Proteomes" id="UP000621436"/>
    </source>
</evidence>
<dbReference type="Proteomes" id="UP000621436">
    <property type="component" value="Unassembled WGS sequence"/>
</dbReference>
<feature type="domain" description="LiaF transmembrane" evidence="3">
    <location>
        <begin position="6"/>
        <end position="105"/>
    </location>
</feature>
<dbReference type="Pfam" id="PF22570">
    <property type="entry name" value="LiaF-TM"/>
    <property type="match status" value="1"/>
</dbReference>
<keyword evidence="5" id="KW-1185">Reference proteome</keyword>
<feature type="transmembrane region" description="Helical" evidence="1">
    <location>
        <begin position="33"/>
        <end position="51"/>
    </location>
</feature>
<feature type="domain" description="Cell wall-active antibiotics response LiaF-like C-terminal" evidence="2">
    <location>
        <begin position="135"/>
        <end position="204"/>
    </location>
</feature>
<proteinExistence type="predicted"/>
<dbReference type="PANTHER" id="PTHR40763:SF5">
    <property type="entry name" value="MEMBRANE PROTEIN"/>
    <property type="match status" value="1"/>
</dbReference>
<feature type="transmembrane region" description="Helical" evidence="1">
    <location>
        <begin position="80"/>
        <end position="100"/>
    </location>
</feature>
<evidence type="ECO:0000313" key="4">
    <source>
        <dbReference type="EMBL" id="MBF8437350.1"/>
    </source>
</evidence>
<keyword evidence="1" id="KW-1133">Transmembrane helix</keyword>
<evidence type="ECO:0000256" key="1">
    <source>
        <dbReference type="SAM" id="Phobius"/>
    </source>
</evidence>
<gene>
    <name evidence="4" type="ORF">I0Q91_09685</name>
</gene>
<evidence type="ECO:0008006" key="6">
    <source>
        <dbReference type="Google" id="ProtNLM"/>
    </source>
</evidence>
<keyword evidence="1" id="KW-0812">Transmembrane</keyword>
<dbReference type="RefSeq" id="WP_270454323.1">
    <property type="nucleotide sequence ID" value="NZ_JADPIE010000005.1"/>
</dbReference>
<dbReference type="EMBL" id="JADPIE010000005">
    <property type="protein sequence ID" value="MBF8437350.1"/>
    <property type="molecule type" value="Genomic_DNA"/>
</dbReference>
<accession>A0A931F6W3</accession>
<evidence type="ECO:0000259" key="3">
    <source>
        <dbReference type="Pfam" id="PF22570"/>
    </source>
</evidence>
<organism evidence="4 5">
    <name type="scientific">Halonatronomonas betaini</name>
    <dbReference type="NCBI Taxonomy" id="2778430"/>
    <lineage>
        <taxon>Bacteria</taxon>
        <taxon>Bacillati</taxon>
        <taxon>Bacillota</taxon>
        <taxon>Clostridia</taxon>
        <taxon>Halanaerobiales</taxon>
        <taxon>Halarsenatibacteraceae</taxon>
        <taxon>Halonatronomonas</taxon>
    </lineage>
</organism>
<keyword evidence="1" id="KW-0472">Membrane</keyword>
<dbReference type="InterPro" id="IPR024425">
    <property type="entry name" value="LiaF-like_C"/>
</dbReference>
<dbReference type="InterPro" id="IPR054331">
    <property type="entry name" value="LiaF_TM"/>
</dbReference>
<dbReference type="AlphaFoldDB" id="A0A931F6W3"/>